<evidence type="ECO:0000259" key="6">
    <source>
        <dbReference type="PROSITE" id="PS50048"/>
    </source>
</evidence>
<dbReference type="InterPro" id="IPR036864">
    <property type="entry name" value="Zn2-C6_fun-type_DNA-bd_sf"/>
</dbReference>
<dbReference type="PANTHER" id="PTHR47654">
    <property type="entry name" value="ZN(II)2CYS6 TRANSCRIPTION FACTOR (EUROFUNG)-RELATED"/>
    <property type="match status" value="1"/>
</dbReference>
<dbReference type="OrthoDB" id="5296287at2759"/>
<keyword evidence="2" id="KW-0238">DNA-binding</keyword>
<dbReference type="CDD" id="cd12148">
    <property type="entry name" value="fungal_TF_MHR"/>
    <property type="match status" value="1"/>
</dbReference>
<evidence type="ECO:0000256" key="3">
    <source>
        <dbReference type="ARBA" id="ARBA00023163"/>
    </source>
</evidence>
<feature type="compositionally biased region" description="Polar residues" evidence="5">
    <location>
        <begin position="34"/>
        <end position="44"/>
    </location>
</feature>
<dbReference type="EMBL" id="JAPQKT010000002">
    <property type="protein sequence ID" value="KAJ5240690.1"/>
    <property type="molecule type" value="Genomic_DNA"/>
</dbReference>
<dbReference type="SMART" id="SM00066">
    <property type="entry name" value="GAL4"/>
    <property type="match status" value="1"/>
</dbReference>
<dbReference type="InterPro" id="IPR001138">
    <property type="entry name" value="Zn2Cys6_DnaBD"/>
</dbReference>
<organism evidence="7 8">
    <name type="scientific">Penicillium citrinum</name>
    <dbReference type="NCBI Taxonomy" id="5077"/>
    <lineage>
        <taxon>Eukaryota</taxon>
        <taxon>Fungi</taxon>
        <taxon>Dikarya</taxon>
        <taxon>Ascomycota</taxon>
        <taxon>Pezizomycotina</taxon>
        <taxon>Eurotiomycetes</taxon>
        <taxon>Eurotiomycetidae</taxon>
        <taxon>Eurotiales</taxon>
        <taxon>Aspergillaceae</taxon>
        <taxon>Penicillium</taxon>
    </lineage>
</organism>
<reference evidence="7" key="2">
    <citation type="journal article" date="2023" name="IMA Fungus">
        <title>Comparative genomic study of the Penicillium genus elucidates a diverse pangenome and 15 lateral gene transfer events.</title>
        <authorList>
            <person name="Petersen C."/>
            <person name="Sorensen T."/>
            <person name="Nielsen M.R."/>
            <person name="Sondergaard T.E."/>
            <person name="Sorensen J.L."/>
            <person name="Fitzpatrick D.A."/>
            <person name="Frisvad J.C."/>
            <person name="Nielsen K.L."/>
        </authorList>
    </citation>
    <scope>NUCLEOTIDE SEQUENCE</scope>
    <source>
        <strain evidence="7">IBT 23319</strain>
    </source>
</reference>
<dbReference type="Gene3D" id="4.10.240.10">
    <property type="entry name" value="Zn(2)-C6 fungal-type DNA-binding domain"/>
    <property type="match status" value="1"/>
</dbReference>
<dbReference type="Proteomes" id="UP001147733">
    <property type="component" value="Unassembled WGS sequence"/>
</dbReference>
<evidence type="ECO:0000313" key="7">
    <source>
        <dbReference type="EMBL" id="KAJ5240690.1"/>
    </source>
</evidence>
<evidence type="ECO:0000256" key="5">
    <source>
        <dbReference type="SAM" id="MobiDB-lite"/>
    </source>
</evidence>
<dbReference type="InterPro" id="IPR053230">
    <property type="entry name" value="Trans_reg_galc"/>
</dbReference>
<gene>
    <name evidence="7" type="ORF">N7469_002281</name>
</gene>
<evidence type="ECO:0000256" key="1">
    <source>
        <dbReference type="ARBA" id="ARBA00023015"/>
    </source>
</evidence>
<dbReference type="RefSeq" id="XP_056503695.1">
    <property type="nucleotide sequence ID" value="XM_056641201.1"/>
</dbReference>
<dbReference type="GeneID" id="81380368"/>
<dbReference type="SUPFAM" id="SSF57701">
    <property type="entry name" value="Zn2/Cys6 DNA-binding domain"/>
    <property type="match status" value="1"/>
</dbReference>
<dbReference type="Pfam" id="PF00172">
    <property type="entry name" value="Zn_clus"/>
    <property type="match status" value="1"/>
</dbReference>
<name>A0A9W9PAC4_PENCI</name>
<reference evidence="7" key="1">
    <citation type="submission" date="2022-11" db="EMBL/GenBank/DDBJ databases">
        <authorList>
            <person name="Petersen C."/>
        </authorList>
    </citation>
    <scope>NUCLEOTIDE SEQUENCE</scope>
    <source>
        <strain evidence="7">IBT 23319</strain>
    </source>
</reference>
<sequence length="402" mass="45355">MGNYADTHGLKSNHDGSQQHCAGVPGRDRDRENSGSTKAMTTRSVRLFPDDSASFTSGATSFQGTSQLKGKLPIPRLTSLEISSEKGRVSRACENCRQQKTKCSGDRPSCRQCEANGLHCLYSCRKREKIEQRLKILEAEVQTLRTLLFELYPGLDASSTQHVHQILEKFPNLSGICPATTSLSKASEYMWSTSNVSTEDFNSDNLQRLGFTGQHSEVSWLHRLRCVVEQRGAGLFTSPSSTQDSLPFISFYQDTTNIGILENIDWIGRPSQSTASELLETYFGKFHDSFPIVGKVPFQAQYRVFYSRADVRPGKQWLAVLNLVFAIATTHLSHIGHRVSSNETHVEFFSRAWKLCMDKDSLRNHPNLQQVQVEGLSAFYLLTRGQINRWVLLIVENLRRRN</sequence>
<evidence type="ECO:0000256" key="2">
    <source>
        <dbReference type="ARBA" id="ARBA00023125"/>
    </source>
</evidence>
<dbReference type="GO" id="GO:0003677">
    <property type="term" value="F:DNA binding"/>
    <property type="evidence" value="ECO:0007669"/>
    <property type="project" value="UniProtKB-KW"/>
</dbReference>
<keyword evidence="1" id="KW-0805">Transcription regulation</keyword>
<dbReference type="GO" id="GO:0000981">
    <property type="term" value="F:DNA-binding transcription factor activity, RNA polymerase II-specific"/>
    <property type="evidence" value="ECO:0007669"/>
    <property type="project" value="InterPro"/>
</dbReference>
<comment type="caution">
    <text evidence="7">The sequence shown here is derived from an EMBL/GenBank/DDBJ whole genome shotgun (WGS) entry which is preliminary data.</text>
</comment>
<dbReference type="AlphaFoldDB" id="A0A9W9PAC4"/>
<accession>A0A9W9PAC4</accession>
<dbReference type="PANTHER" id="PTHR47654:SF1">
    <property type="entry name" value="ZN(II)2CYS6 TRANSCRIPTION FACTOR (EUROFUNG)"/>
    <property type="match status" value="1"/>
</dbReference>
<dbReference type="GO" id="GO:0008270">
    <property type="term" value="F:zinc ion binding"/>
    <property type="evidence" value="ECO:0007669"/>
    <property type="project" value="InterPro"/>
</dbReference>
<feature type="region of interest" description="Disordered" evidence="5">
    <location>
        <begin position="1"/>
        <end position="44"/>
    </location>
</feature>
<evidence type="ECO:0000313" key="8">
    <source>
        <dbReference type="Proteomes" id="UP001147733"/>
    </source>
</evidence>
<keyword evidence="8" id="KW-1185">Reference proteome</keyword>
<dbReference type="CDD" id="cd00067">
    <property type="entry name" value="GAL4"/>
    <property type="match status" value="1"/>
</dbReference>
<proteinExistence type="predicted"/>
<protein>
    <submittedName>
        <fullName evidence="7">C6 transcription factor</fullName>
    </submittedName>
</protein>
<dbReference type="PROSITE" id="PS50048">
    <property type="entry name" value="ZN2_CY6_FUNGAL_2"/>
    <property type="match status" value="1"/>
</dbReference>
<keyword evidence="4" id="KW-0539">Nucleus</keyword>
<feature type="domain" description="Zn(2)-C6 fungal-type" evidence="6">
    <location>
        <begin position="92"/>
        <end position="122"/>
    </location>
</feature>
<keyword evidence="3" id="KW-0804">Transcription</keyword>
<dbReference type="PROSITE" id="PS00463">
    <property type="entry name" value="ZN2_CY6_FUNGAL_1"/>
    <property type="match status" value="1"/>
</dbReference>
<evidence type="ECO:0000256" key="4">
    <source>
        <dbReference type="ARBA" id="ARBA00023242"/>
    </source>
</evidence>